<proteinExistence type="predicted"/>
<gene>
    <name evidence="1" type="ORF">GH714_029706</name>
</gene>
<dbReference type="InterPro" id="IPR044296">
    <property type="entry name" value="HIPP46"/>
</dbReference>
<accession>A0A6A6K993</accession>
<dbReference type="Proteomes" id="UP000467840">
    <property type="component" value="Chromosome 12"/>
</dbReference>
<protein>
    <submittedName>
        <fullName evidence="1">Uncharacterized protein</fullName>
    </submittedName>
</protein>
<sequence>MSKQKMLIKVSTDGDCKKRSRALKILVSVSGVQSVALVEKDKNQIEVIGEGVDPVKLTCSLRKKLVKCHRLTWLLRRKAYAELISVSPVEEKKDEKKDDKKVECYPAWSYGMPIYVQEQYDSPCRTCSIM</sequence>
<keyword evidence="2" id="KW-1185">Reference proteome</keyword>
<dbReference type="AlphaFoldDB" id="A0A6A6K993"/>
<name>A0A6A6K993_HEVBR</name>
<dbReference type="OrthoDB" id="692882at2759"/>
<evidence type="ECO:0000313" key="1">
    <source>
        <dbReference type="EMBL" id="KAF2284733.1"/>
    </source>
</evidence>
<dbReference type="Gene3D" id="3.30.70.100">
    <property type="match status" value="1"/>
</dbReference>
<reference evidence="1 2" key="1">
    <citation type="journal article" date="2020" name="Mol. Plant">
        <title>The Chromosome-Based Rubber Tree Genome Provides New Insights into Spurge Genome Evolution and Rubber Biosynthesis.</title>
        <authorList>
            <person name="Liu J."/>
            <person name="Shi C."/>
            <person name="Shi C.C."/>
            <person name="Li W."/>
            <person name="Zhang Q.J."/>
            <person name="Zhang Y."/>
            <person name="Li K."/>
            <person name="Lu H.F."/>
            <person name="Shi C."/>
            <person name="Zhu S.T."/>
            <person name="Xiao Z.Y."/>
            <person name="Nan H."/>
            <person name="Yue Y."/>
            <person name="Zhu X.G."/>
            <person name="Wu Y."/>
            <person name="Hong X.N."/>
            <person name="Fan G.Y."/>
            <person name="Tong Y."/>
            <person name="Zhang D."/>
            <person name="Mao C.L."/>
            <person name="Liu Y.L."/>
            <person name="Hao S.J."/>
            <person name="Liu W.Q."/>
            <person name="Lv M.Q."/>
            <person name="Zhang H.B."/>
            <person name="Liu Y."/>
            <person name="Hu-Tang G.R."/>
            <person name="Wang J.P."/>
            <person name="Wang J.H."/>
            <person name="Sun Y.H."/>
            <person name="Ni S.B."/>
            <person name="Chen W.B."/>
            <person name="Zhang X.C."/>
            <person name="Jiao Y.N."/>
            <person name="Eichler E.E."/>
            <person name="Li G.H."/>
            <person name="Liu X."/>
            <person name="Gao L.Z."/>
        </authorList>
    </citation>
    <scope>NUCLEOTIDE SEQUENCE [LARGE SCALE GENOMIC DNA]</scope>
    <source>
        <strain evidence="2">cv. GT1</strain>
        <tissue evidence="1">Leaf</tissue>
    </source>
</reference>
<dbReference type="EMBL" id="JAAGAX010000018">
    <property type="protein sequence ID" value="KAF2284733.1"/>
    <property type="molecule type" value="Genomic_DNA"/>
</dbReference>
<evidence type="ECO:0000313" key="2">
    <source>
        <dbReference type="Proteomes" id="UP000467840"/>
    </source>
</evidence>
<dbReference type="PANTHER" id="PTHR46371">
    <property type="entry name" value="OS04G0464100 PROTEIN"/>
    <property type="match status" value="1"/>
</dbReference>
<organism evidence="1 2">
    <name type="scientific">Hevea brasiliensis</name>
    <name type="common">Para rubber tree</name>
    <name type="synonym">Siphonia brasiliensis</name>
    <dbReference type="NCBI Taxonomy" id="3981"/>
    <lineage>
        <taxon>Eukaryota</taxon>
        <taxon>Viridiplantae</taxon>
        <taxon>Streptophyta</taxon>
        <taxon>Embryophyta</taxon>
        <taxon>Tracheophyta</taxon>
        <taxon>Spermatophyta</taxon>
        <taxon>Magnoliopsida</taxon>
        <taxon>eudicotyledons</taxon>
        <taxon>Gunneridae</taxon>
        <taxon>Pentapetalae</taxon>
        <taxon>rosids</taxon>
        <taxon>fabids</taxon>
        <taxon>Malpighiales</taxon>
        <taxon>Euphorbiaceae</taxon>
        <taxon>Crotonoideae</taxon>
        <taxon>Micrandreae</taxon>
        <taxon>Hevea</taxon>
    </lineage>
</organism>
<comment type="caution">
    <text evidence="1">The sequence shown here is derived from an EMBL/GenBank/DDBJ whole genome shotgun (WGS) entry which is preliminary data.</text>
</comment>